<dbReference type="PANTHER" id="PTHR41930:SF1">
    <property type="entry name" value="DEPHOSPHO-COA KINASE"/>
    <property type="match status" value="1"/>
</dbReference>
<dbReference type="Gene3D" id="3.40.50.300">
    <property type="entry name" value="P-loop containing nucleotide triphosphate hydrolases"/>
    <property type="match status" value="1"/>
</dbReference>
<dbReference type="Pfam" id="PF13238">
    <property type="entry name" value="AAA_18"/>
    <property type="match status" value="1"/>
</dbReference>
<gene>
    <name evidence="1" type="ORF">HS1genome_0980</name>
</gene>
<proteinExistence type="predicted"/>
<reference evidence="2" key="1">
    <citation type="submission" date="2018-04" db="EMBL/GenBank/DDBJ databases">
        <title>Complete genome sequence of Sulfodiicoccus acidiphilus strain HS-1.</title>
        <authorList>
            <person name="Sakai H.D."/>
            <person name="Kurosawa N."/>
        </authorList>
    </citation>
    <scope>NUCLEOTIDE SEQUENCE [LARGE SCALE GENOMIC DNA]</scope>
    <source>
        <strain evidence="2">HS-1</strain>
    </source>
</reference>
<protein>
    <recommendedName>
        <fullName evidence="3">Dephospho-CoA kinase</fullName>
    </recommendedName>
</protein>
<dbReference type="PANTHER" id="PTHR41930">
    <property type="entry name" value="UPF0200 PROTEIN MJ1399"/>
    <property type="match status" value="1"/>
</dbReference>
<dbReference type="EMBL" id="AP018553">
    <property type="protein sequence ID" value="BBD72591.1"/>
    <property type="molecule type" value="Genomic_DNA"/>
</dbReference>
<sequence length="111" mass="12787">MPGAGKSVVSEVFRNKGWKIVVMSEQLKRRYVKEGLPGESFEKFASRMREKYGRDIVARLCLEEVREEDKLIVMEGVRNWEEVELFKRVGETLILAVHAPQSLGRRGYCLG</sequence>
<name>A0A348B339_9CREN</name>
<keyword evidence="2" id="KW-1185">Reference proteome</keyword>
<dbReference type="KEGG" id="sacd:HS1genome_0980"/>
<dbReference type="AlphaFoldDB" id="A0A348B339"/>
<organism evidence="1 2">
    <name type="scientific">Sulfodiicoccus acidiphilus</name>
    <dbReference type="NCBI Taxonomy" id="1670455"/>
    <lineage>
        <taxon>Archaea</taxon>
        <taxon>Thermoproteota</taxon>
        <taxon>Thermoprotei</taxon>
        <taxon>Sulfolobales</taxon>
        <taxon>Sulfolobaceae</taxon>
        <taxon>Sulfodiicoccus</taxon>
    </lineage>
</organism>
<evidence type="ECO:0000313" key="1">
    <source>
        <dbReference type="EMBL" id="BBD72591.1"/>
    </source>
</evidence>
<evidence type="ECO:0008006" key="3">
    <source>
        <dbReference type="Google" id="ProtNLM"/>
    </source>
</evidence>
<dbReference type="InterPro" id="IPR027417">
    <property type="entry name" value="P-loop_NTPase"/>
</dbReference>
<accession>A0A348B339</accession>
<dbReference type="Proteomes" id="UP000276741">
    <property type="component" value="Chromosome"/>
</dbReference>
<evidence type="ECO:0000313" key="2">
    <source>
        <dbReference type="Proteomes" id="UP000276741"/>
    </source>
</evidence>